<dbReference type="OrthoDB" id="1273875at2"/>
<comment type="caution">
    <text evidence="1">The sequence shown here is derived from an EMBL/GenBank/DDBJ whole genome shotgun (WGS) entry which is preliminary data.</text>
</comment>
<accession>A0A085Z1B0</accession>
<name>A0A085Z1B0_9FLAO</name>
<evidence type="ECO:0000313" key="1">
    <source>
        <dbReference type="EMBL" id="KFE98223.1"/>
    </source>
</evidence>
<dbReference type="AlphaFoldDB" id="A0A085Z1B0"/>
<dbReference type="RefSeq" id="WP_034678790.1">
    <property type="nucleotide sequence ID" value="NZ_FPAP01000003.1"/>
</dbReference>
<organism evidence="1 2">
    <name type="scientific">Chryseobacterium formosense</name>
    <dbReference type="NCBI Taxonomy" id="236814"/>
    <lineage>
        <taxon>Bacteria</taxon>
        <taxon>Pseudomonadati</taxon>
        <taxon>Bacteroidota</taxon>
        <taxon>Flavobacteriia</taxon>
        <taxon>Flavobacteriales</taxon>
        <taxon>Weeksellaceae</taxon>
        <taxon>Chryseobacterium group</taxon>
        <taxon>Chryseobacterium</taxon>
    </lineage>
</organism>
<gene>
    <name evidence="1" type="ORF">IX39_17705</name>
</gene>
<reference evidence="1 2" key="1">
    <citation type="submission" date="2014-07" db="EMBL/GenBank/DDBJ databases">
        <title>Genome of Chryseobacterium formosense LMG 24722.</title>
        <authorList>
            <person name="Pipes S.E."/>
            <person name="Stropko S.J."/>
            <person name="Newman J.D."/>
        </authorList>
    </citation>
    <scope>NUCLEOTIDE SEQUENCE [LARGE SCALE GENOMIC DNA]</scope>
    <source>
        <strain evidence="1 2">LMG 24722</strain>
    </source>
</reference>
<dbReference type="STRING" id="236814.IX39_17705"/>
<evidence type="ECO:0000313" key="2">
    <source>
        <dbReference type="Proteomes" id="UP000028713"/>
    </source>
</evidence>
<dbReference type="Proteomes" id="UP000028713">
    <property type="component" value="Unassembled WGS sequence"/>
</dbReference>
<protein>
    <submittedName>
        <fullName evidence="1">Uncharacterized protein</fullName>
    </submittedName>
</protein>
<proteinExistence type="predicted"/>
<dbReference type="EMBL" id="JPRP01000003">
    <property type="protein sequence ID" value="KFE98223.1"/>
    <property type="molecule type" value="Genomic_DNA"/>
</dbReference>
<keyword evidence="2" id="KW-1185">Reference proteome</keyword>
<sequence length="134" mass="16168">MKSFASIFIQMVIFLLFTNCREKLEEPVSFFENYDVSSGRYKLEIHQVEGELIDDFRNFYIDDPLTLNKMKRQWVFKYKSDIKSCGYGYLIALKEDNKSIKQTLVNLDCEYMSGWIYFPKKYLLDHKNHFKRID</sequence>